<evidence type="ECO:0000313" key="1">
    <source>
        <dbReference type="EMBL" id="KAJ7556286.1"/>
    </source>
</evidence>
<comment type="caution">
    <text evidence="1">The sequence shown here is derived from an EMBL/GenBank/DDBJ whole genome shotgun (WGS) entry which is preliminary data.</text>
</comment>
<evidence type="ECO:0000313" key="2">
    <source>
        <dbReference type="Proteomes" id="UP001162992"/>
    </source>
</evidence>
<name>A0ACC2DPQ5_DIPCM</name>
<gene>
    <name evidence="1" type="ORF">O6H91_05G077600</name>
</gene>
<proteinExistence type="predicted"/>
<keyword evidence="2" id="KW-1185">Reference proteome</keyword>
<organism evidence="1 2">
    <name type="scientific">Diphasiastrum complanatum</name>
    <name type="common">Issler's clubmoss</name>
    <name type="synonym">Lycopodium complanatum</name>
    <dbReference type="NCBI Taxonomy" id="34168"/>
    <lineage>
        <taxon>Eukaryota</taxon>
        <taxon>Viridiplantae</taxon>
        <taxon>Streptophyta</taxon>
        <taxon>Embryophyta</taxon>
        <taxon>Tracheophyta</taxon>
        <taxon>Lycopodiopsida</taxon>
        <taxon>Lycopodiales</taxon>
        <taxon>Lycopodiaceae</taxon>
        <taxon>Lycopodioideae</taxon>
        <taxon>Diphasiastrum</taxon>
    </lineage>
</organism>
<dbReference type="Proteomes" id="UP001162992">
    <property type="component" value="Chromosome 5"/>
</dbReference>
<protein>
    <submittedName>
        <fullName evidence="1">Uncharacterized protein</fullName>
    </submittedName>
</protein>
<accession>A0ACC2DPQ5</accession>
<reference evidence="2" key="1">
    <citation type="journal article" date="2024" name="Proc. Natl. Acad. Sci. U.S.A.">
        <title>Extraordinary preservation of gene collinearity over three hundred million years revealed in homosporous lycophytes.</title>
        <authorList>
            <person name="Li C."/>
            <person name="Wickell D."/>
            <person name="Kuo L.Y."/>
            <person name="Chen X."/>
            <person name="Nie B."/>
            <person name="Liao X."/>
            <person name="Peng D."/>
            <person name="Ji J."/>
            <person name="Jenkins J."/>
            <person name="Williams M."/>
            <person name="Shu S."/>
            <person name="Plott C."/>
            <person name="Barry K."/>
            <person name="Rajasekar S."/>
            <person name="Grimwood J."/>
            <person name="Han X."/>
            <person name="Sun S."/>
            <person name="Hou Z."/>
            <person name="He W."/>
            <person name="Dai G."/>
            <person name="Sun C."/>
            <person name="Schmutz J."/>
            <person name="Leebens-Mack J.H."/>
            <person name="Li F.W."/>
            <person name="Wang L."/>
        </authorList>
    </citation>
    <scope>NUCLEOTIDE SEQUENCE [LARGE SCALE GENOMIC DNA]</scope>
    <source>
        <strain evidence="2">cv. PW_Plant_1</strain>
    </source>
</reference>
<dbReference type="EMBL" id="CM055096">
    <property type="protein sequence ID" value="KAJ7556286.1"/>
    <property type="molecule type" value="Genomic_DNA"/>
</dbReference>
<sequence length="678" mass="75316">MVTAIVPMMARQFRFHMKVESAMVDQWAGSGWKTDQSFQKSLPNSELDMSLKIKSNSEGLQTFKEHRLIAKVTESQSQPEELEYTDSSSPNAKPWLESDHGSSSSHGNANTTKPDSDQDSDWKHHADGGKVAEKLSSGSTGTEDQSVDGDDQGKVFTSEPGKLPSSQYKGVVPQPNGRWGAQIYEKHQRVWLGTFNSEEDAARAYDRAAIKFRGLDAMTNFRSFHESDPEASFLKAHSKEQVVDMLRRHTYDEQLDQSKKFAKLVRPAAFPAAEQSASQSSWPNRDDSTTLPSAKVREHLFDKAVTPSDVGKLNRLVIPKQHAERCFPLDLTANEKGLLLSFEDVNGKVWRFRYSYWNSSQSYVLTKGWSRFVKEKKLDAGDIVSFERGPCKELYINWRRRPPPGIDFGSAAIPEKSSLNTQWGRMQFPGLSNLRVNALNVHHLLSSRSSATIHIPRSLRPSQLDRIYNLTSGQLPLQAGNILTQKAVSDLYNLSILQAGQLSRSVQFSDFGLQVMELEGESLPCSVPTSPKQEVEVSGGTRLFGVDLRCCESGNVSCEDPQQTLETRFVNWSHYPVASSDVDLIPASQSASLGHESVTTAKSKSALKMFSSTHVSSSELDAITSISQRDGDFVSKKRKLNLDNLKLNIDEASEEASVFLSLGRSDKIQPLKQTSAGS</sequence>